<dbReference type="EMBL" id="JWHL01000003">
    <property type="protein sequence ID" value="MBR1368654.1"/>
    <property type="molecule type" value="Genomic_DNA"/>
</dbReference>
<protein>
    <submittedName>
        <fullName evidence="1">DNA-binding protein</fullName>
    </submittedName>
</protein>
<evidence type="ECO:0000313" key="1">
    <source>
        <dbReference type="EMBL" id="MBR1368654.1"/>
    </source>
</evidence>
<dbReference type="InterPro" id="IPR012340">
    <property type="entry name" value="NA-bd_OB-fold"/>
</dbReference>
<gene>
    <name evidence="1" type="ORF">RJ53_03680</name>
</gene>
<dbReference type="RefSeq" id="WP_211530282.1">
    <property type="nucleotide sequence ID" value="NZ_JWHL01000003.1"/>
</dbReference>
<dbReference type="Gene3D" id="2.40.50.140">
    <property type="entry name" value="Nucleic acid-binding proteins"/>
    <property type="match status" value="1"/>
</dbReference>
<dbReference type="PANTHER" id="PTHR40734">
    <property type="entry name" value="TRNA-SPECIFIC ADENOSINE DEAMINASE-RELATED"/>
    <property type="match status" value="1"/>
</dbReference>
<accession>A0A8J7W5G4</accession>
<reference evidence="1" key="1">
    <citation type="submission" date="2014-12" db="EMBL/GenBank/DDBJ databases">
        <authorList>
            <person name="Huang H.-H."/>
            <person name="Chen S.-C."/>
            <person name="Lai M.-C."/>
        </authorList>
    </citation>
    <scope>NUCLEOTIDE SEQUENCE</scope>
    <source>
        <strain evidence="1">K1F9705b</strain>
    </source>
</reference>
<dbReference type="PANTHER" id="PTHR40734:SF1">
    <property type="entry name" value="DNA-BINDING PROTEIN"/>
    <property type="match status" value="1"/>
</dbReference>
<organism evidence="1 2">
    <name type="scientific">Methanocalculus chunghsingensis</name>
    <dbReference type="NCBI Taxonomy" id="156457"/>
    <lineage>
        <taxon>Archaea</taxon>
        <taxon>Methanobacteriati</taxon>
        <taxon>Methanobacteriota</taxon>
        <taxon>Stenosarchaea group</taxon>
        <taxon>Methanomicrobia</taxon>
        <taxon>Methanomicrobiales</taxon>
        <taxon>Methanocalculaceae</taxon>
        <taxon>Methanocalculus</taxon>
    </lineage>
</organism>
<name>A0A8J7W5G4_9EURY</name>
<evidence type="ECO:0000313" key="2">
    <source>
        <dbReference type="Proteomes" id="UP000730161"/>
    </source>
</evidence>
<comment type="caution">
    <text evidence="1">The sequence shown here is derived from an EMBL/GenBank/DDBJ whole genome shotgun (WGS) entry which is preliminary data.</text>
</comment>
<dbReference type="SUPFAM" id="SSF160975">
    <property type="entry name" value="AF1531-like"/>
    <property type="match status" value="1"/>
</dbReference>
<dbReference type="OrthoDB" id="7902at2157"/>
<dbReference type="Pfam" id="PF04919">
    <property type="entry name" value="DUF655"/>
    <property type="match status" value="1"/>
</dbReference>
<keyword evidence="2" id="KW-1185">Reference proteome</keyword>
<dbReference type="GO" id="GO:0003677">
    <property type="term" value="F:DNA binding"/>
    <property type="evidence" value="ECO:0007669"/>
    <property type="project" value="UniProtKB-KW"/>
</dbReference>
<sequence length="186" mass="21509">MRAEKKESQALAIDVLQHGYADDPRPIIKREPVVIAVGVDQFKLLEIIPKTVNVDIHEILYIGDGERPKVERVKRRLKYEELTSTARLELPFAIEKIVSQNEARFVEFFNKSVPISLKLHMLHLLPGIGKKLLSEVLEARQKAPFTSFDDIRSRIKAMQHPERMIAERILEEIMDPSVKHHLFTSR</sequence>
<proteinExistence type="predicted"/>
<keyword evidence="1" id="KW-0238">DNA-binding</keyword>
<dbReference type="Gene3D" id="1.10.150.280">
    <property type="entry name" value="AF1531-like domain"/>
    <property type="match status" value="1"/>
</dbReference>
<dbReference type="InterPro" id="IPR007003">
    <property type="entry name" value="DUF655"/>
</dbReference>
<dbReference type="AlphaFoldDB" id="A0A8J7W5G4"/>
<dbReference type="Proteomes" id="UP000730161">
    <property type="component" value="Unassembled WGS sequence"/>
</dbReference>